<evidence type="ECO:0000256" key="1">
    <source>
        <dbReference type="SAM" id="Coils"/>
    </source>
</evidence>
<keyword evidence="4" id="KW-1185">Reference proteome</keyword>
<dbReference type="EMBL" id="LUEZ02000040">
    <property type="protein sequence ID" value="RDB25693.1"/>
    <property type="molecule type" value="Genomic_DNA"/>
</dbReference>
<protein>
    <submittedName>
        <fullName evidence="3">Uncharacterized protein</fullName>
    </submittedName>
</protein>
<gene>
    <name evidence="3" type="ORF">Hypma_006895</name>
</gene>
<dbReference type="AlphaFoldDB" id="A0A369K1F9"/>
<proteinExistence type="predicted"/>
<reference evidence="3" key="1">
    <citation type="submission" date="2018-04" db="EMBL/GenBank/DDBJ databases">
        <title>Whole genome sequencing of Hypsizygus marmoreus.</title>
        <authorList>
            <person name="Choi I.-G."/>
            <person name="Min B."/>
            <person name="Kim J.-G."/>
            <person name="Kim S."/>
            <person name="Oh Y.-L."/>
            <person name="Kong W.-S."/>
            <person name="Park H."/>
            <person name="Jeong J."/>
            <person name="Song E.-S."/>
        </authorList>
    </citation>
    <scope>NUCLEOTIDE SEQUENCE [LARGE SCALE GENOMIC DNA]</scope>
    <source>
        <strain evidence="3">51987-8</strain>
    </source>
</reference>
<accession>A0A369K1F9</accession>
<feature type="compositionally biased region" description="Basic and acidic residues" evidence="2">
    <location>
        <begin position="7"/>
        <end position="26"/>
    </location>
</feature>
<comment type="caution">
    <text evidence="3">The sequence shown here is derived from an EMBL/GenBank/DDBJ whole genome shotgun (WGS) entry which is preliminary data.</text>
</comment>
<evidence type="ECO:0000313" key="3">
    <source>
        <dbReference type="EMBL" id="RDB25693.1"/>
    </source>
</evidence>
<keyword evidence="1" id="KW-0175">Coiled coil</keyword>
<evidence type="ECO:0000313" key="4">
    <source>
        <dbReference type="Proteomes" id="UP000076154"/>
    </source>
</evidence>
<evidence type="ECO:0000256" key="2">
    <source>
        <dbReference type="SAM" id="MobiDB-lite"/>
    </source>
</evidence>
<dbReference type="Proteomes" id="UP000076154">
    <property type="component" value="Unassembled WGS sequence"/>
</dbReference>
<feature type="coiled-coil region" evidence="1">
    <location>
        <begin position="35"/>
        <end position="69"/>
    </location>
</feature>
<dbReference type="InParanoid" id="A0A369K1F9"/>
<name>A0A369K1F9_HYPMA</name>
<organism evidence="3 4">
    <name type="scientific">Hypsizygus marmoreus</name>
    <name type="common">White beech mushroom</name>
    <name type="synonym">Agaricus marmoreus</name>
    <dbReference type="NCBI Taxonomy" id="39966"/>
    <lineage>
        <taxon>Eukaryota</taxon>
        <taxon>Fungi</taxon>
        <taxon>Dikarya</taxon>
        <taxon>Basidiomycota</taxon>
        <taxon>Agaricomycotina</taxon>
        <taxon>Agaricomycetes</taxon>
        <taxon>Agaricomycetidae</taxon>
        <taxon>Agaricales</taxon>
        <taxon>Tricholomatineae</taxon>
        <taxon>Lyophyllaceae</taxon>
        <taxon>Hypsizygus</taxon>
    </lineage>
</organism>
<sequence length="71" mass="8027">MAPKPETSLEKRIQDAERAHLENRPVSETDLRQALQESHALLAQAQAKIAQLEAQRAKAISHIQQFQRVSD</sequence>
<feature type="region of interest" description="Disordered" evidence="2">
    <location>
        <begin position="1"/>
        <end position="26"/>
    </location>
</feature>